<name>A0ABV9L4C0_9BACT</name>
<reference evidence="4" key="1">
    <citation type="journal article" date="2019" name="Int. J. Syst. Evol. Microbiol.">
        <title>The Global Catalogue of Microorganisms (GCM) 10K type strain sequencing project: providing services to taxonomists for standard genome sequencing and annotation.</title>
        <authorList>
            <consortium name="The Broad Institute Genomics Platform"/>
            <consortium name="The Broad Institute Genome Sequencing Center for Infectious Disease"/>
            <person name="Wu L."/>
            <person name="Ma J."/>
        </authorList>
    </citation>
    <scope>NUCLEOTIDE SEQUENCE [LARGE SCALE GENOMIC DNA]</scope>
    <source>
        <strain evidence="4">CCUG 66188</strain>
    </source>
</reference>
<feature type="compositionally biased region" description="Basic and acidic residues" evidence="1">
    <location>
        <begin position="88"/>
        <end position="97"/>
    </location>
</feature>
<dbReference type="Proteomes" id="UP001596023">
    <property type="component" value="Unassembled WGS sequence"/>
</dbReference>
<dbReference type="Pfam" id="PF01610">
    <property type="entry name" value="DDE_Tnp_ISL3"/>
    <property type="match status" value="2"/>
</dbReference>
<organism evidence="3 4">
    <name type="scientific">Dysgonomonas termitidis</name>
    <dbReference type="NCBI Taxonomy" id="1516126"/>
    <lineage>
        <taxon>Bacteria</taxon>
        <taxon>Pseudomonadati</taxon>
        <taxon>Bacteroidota</taxon>
        <taxon>Bacteroidia</taxon>
        <taxon>Bacteroidales</taxon>
        <taxon>Dysgonomonadaceae</taxon>
        <taxon>Dysgonomonas</taxon>
    </lineage>
</organism>
<protein>
    <submittedName>
        <fullName evidence="3">Transposase</fullName>
    </submittedName>
</protein>
<evidence type="ECO:0000313" key="3">
    <source>
        <dbReference type="EMBL" id="MFC4677179.1"/>
    </source>
</evidence>
<accession>A0ABV9L4C0</accession>
<dbReference type="Gene3D" id="1.10.10.60">
    <property type="entry name" value="Homeodomain-like"/>
    <property type="match status" value="1"/>
</dbReference>
<comment type="caution">
    <text evidence="3">The sequence shown here is derived from an EMBL/GenBank/DDBJ whole genome shotgun (WGS) entry which is preliminary data.</text>
</comment>
<gene>
    <name evidence="3" type="ORF">ACFO6W_26220</name>
</gene>
<dbReference type="EMBL" id="JBHSGN010000207">
    <property type="protein sequence ID" value="MFC4677179.1"/>
    <property type="molecule type" value="Genomic_DNA"/>
</dbReference>
<sequence length="358" mass="41545">VNAKTGHPIDLLASRDYADVVKWLSGYPQVKYVTRDRASSYAKAITDALPGSSQIADKFHLVKNLSDTIYDEVLLRYQEIKKTFTEEHKKGTPDIHPENINVPSDMPDTGTDIDFIRPPSLHRRQELFEQIHRLSKSGFSQRQIAKTLHINRNMVRYYLARQELHPRFRTFTNNYEDYLDEIKGGCRKGLTVKDIFRSISRKGFRGKVAPFYQWFRYCFPDYKSGKYKVKQQAISPQIEMKIRFGAISARKLAIYVSNPEWGVCEATGKRNRESQFAQEIITSSSLLQELRYISQSFRKIINGDNEDALDTWITEIKQFNIKNINSFVNGIIRDRDAICNAIRYPWTNGLVEGNVNRL</sequence>
<feature type="region of interest" description="Disordered" evidence="1">
    <location>
        <begin position="88"/>
        <end position="108"/>
    </location>
</feature>
<dbReference type="InterPro" id="IPR047951">
    <property type="entry name" value="Transpos_ISL3"/>
</dbReference>
<evidence type="ECO:0000259" key="2">
    <source>
        <dbReference type="Pfam" id="PF01610"/>
    </source>
</evidence>
<keyword evidence="4" id="KW-1185">Reference proteome</keyword>
<dbReference type="PANTHER" id="PTHR33498:SF1">
    <property type="entry name" value="TRANSPOSASE FOR INSERTION SEQUENCE ELEMENT IS1557"/>
    <property type="match status" value="1"/>
</dbReference>
<evidence type="ECO:0000256" key="1">
    <source>
        <dbReference type="SAM" id="MobiDB-lite"/>
    </source>
</evidence>
<dbReference type="RefSeq" id="WP_380002103.1">
    <property type="nucleotide sequence ID" value="NZ_JBHSGN010000207.1"/>
</dbReference>
<dbReference type="InterPro" id="IPR002560">
    <property type="entry name" value="Transposase_DDE"/>
</dbReference>
<feature type="non-terminal residue" evidence="3">
    <location>
        <position position="1"/>
    </location>
</feature>
<feature type="non-terminal residue" evidence="3">
    <location>
        <position position="358"/>
    </location>
</feature>
<dbReference type="PANTHER" id="PTHR33498">
    <property type="entry name" value="TRANSPOSASE FOR INSERTION SEQUENCE ELEMENT IS1557"/>
    <property type="match status" value="1"/>
</dbReference>
<feature type="domain" description="Transposase IS204/IS1001/IS1096/IS1165 DDE" evidence="2">
    <location>
        <begin position="3"/>
        <end position="88"/>
    </location>
</feature>
<evidence type="ECO:0000313" key="4">
    <source>
        <dbReference type="Proteomes" id="UP001596023"/>
    </source>
</evidence>
<proteinExistence type="predicted"/>
<feature type="domain" description="Transposase IS204/IS1001/IS1096/IS1165 DDE" evidence="2">
    <location>
        <begin position="275"/>
        <end position="355"/>
    </location>
</feature>